<evidence type="ECO:0000256" key="2">
    <source>
        <dbReference type="ARBA" id="ARBA00022967"/>
    </source>
</evidence>
<dbReference type="PANTHER" id="PTHR37839">
    <property type="entry name" value="NA(+)-TRANSLOCATING NADH-QUINONE REDUCTASE SUBUNIT A"/>
    <property type="match status" value="1"/>
</dbReference>
<evidence type="ECO:0000256" key="3">
    <source>
        <dbReference type="ARBA" id="ARBA00023027"/>
    </source>
</evidence>
<dbReference type="HAMAP" id="MF_00425">
    <property type="entry name" value="NqrA"/>
    <property type="match status" value="1"/>
</dbReference>
<dbReference type="EC" id="7.2.1.1" evidence="8"/>
<dbReference type="Pfam" id="PF24836">
    <property type="entry name" value="NQRA_2nd"/>
    <property type="match status" value="1"/>
</dbReference>
<comment type="similarity">
    <text evidence="8">Belongs to the NqrA family.</text>
</comment>
<keyword evidence="2 8" id="KW-1278">Translocase</keyword>
<gene>
    <name evidence="8 12" type="primary">nqrA</name>
    <name evidence="12" type="ORF">GCM10008088_05630</name>
</gene>
<evidence type="ECO:0000256" key="7">
    <source>
        <dbReference type="ARBA" id="ARBA00023201"/>
    </source>
</evidence>
<comment type="caution">
    <text evidence="12">The sequence shown here is derived from an EMBL/GenBank/DDBJ whole genome shotgun (WGS) entry which is preliminary data.</text>
</comment>
<name>A0ABQ3BLR5_9FLAO</name>
<comment type="function">
    <text evidence="8">NQR complex catalyzes the reduction of ubiquinone-1 to ubiquinol by two successive reactions, coupled with the transport of Na(+) ions from the cytoplasm to the periplasm. NqrA to NqrE are probably involved in the second step, the conversion of ubisemiquinone to ubiquinol.</text>
</comment>
<feature type="domain" description="NqrA N-terminal barrel-sandwich hybrid" evidence="9">
    <location>
        <begin position="5"/>
        <end position="98"/>
    </location>
</feature>
<evidence type="ECO:0000259" key="11">
    <source>
        <dbReference type="Pfam" id="PF24836"/>
    </source>
</evidence>
<evidence type="ECO:0000313" key="13">
    <source>
        <dbReference type="Proteomes" id="UP000615593"/>
    </source>
</evidence>
<evidence type="ECO:0000256" key="6">
    <source>
        <dbReference type="ARBA" id="ARBA00023075"/>
    </source>
</evidence>
<dbReference type="GeneID" id="94368214"/>
<keyword evidence="5 8" id="KW-0406">Ion transport</keyword>
<sequence length="447" mass="49334">MSKDIKVKKGLNLRFKGEAEQTLVEAPRSKTFAIKPPDFHAVVPKLVLKEGAKVQAGEVIFFSKYNEAVKFSSPVSGTIVEVVRGAKRRVLEIVIEADAVNSYKEYGTMSAESSDAEAVKTRIFESGCGAFIKQRPYDIIANPEDAPKAIYISVYNTAPLAADPEFILQDQKAEFQEGIKALKKLTAGKVYLAVNKKSSNLKDIQDVEILNVSGPHPAGNVGVHVHETEPINGGDRVWTVGPEDVAIIGRLFLTGKFDAKRTIAVVGADAKDKKYFRTLLGTNVSALVGEVNESASRIISGDMLTGLRLTNNQFVGFYDNTVTVIPEGNNYRMFGWLPFTYNNIHSMSKTSLSWMFPNKKYDVNTNLNGEERALVVTGEMEEVMPLDVYPMQLLKACMTGDIEKMENLGIYEVIPEDFALVDYVNTSKIEAQEIIRLGLDLMITEVG</sequence>
<evidence type="ECO:0000256" key="4">
    <source>
        <dbReference type="ARBA" id="ARBA00023053"/>
    </source>
</evidence>
<dbReference type="RefSeq" id="WP_027886168.1">
    <property type="nucleotide sequence ID" value="NZ_BMWY01000001.1"/>
</dbReference>
<evidence type="ECO:0000256" key="8">
    <source>
        <dbReference type="HAMAP-Rule" id="MF_00425"/>
    </source>
</evidence>
<keyword evidence="6 8" id="KW-0830">Ubiquinone</keyword>
<dbReference type="EMBL" id="BMWY01000001">
    <property type="protein sequence ID" value="GGZ47014.1"/>
    <property type="molecule type" value="Genomic_DNA"/>
</dbReference>
<dbReference type="Pfam" id="PF11973">
    <property type="entry name" value="NQRA_SLBB"/>
    <property type="match status" value="1"/>
</dbReference>
<keyword evidence="7 8" id="KW-0739">Sodium transport</keyword>
<accession>A0ABQ3BLR5</accession>
<proteinExistence type="inferred from homology"/>
<keyword evidence="4 8" id="KW-0915">Sodium</keyword>
<dbReference type="PANTHER" id="PTHR37839:SF1">
    <property type="entry name" value="NA(+)-TRANSLOCATING NADH-QUINONE REDUCTASE SUBUNIT A"/>
    <property type="match status" value="1"/>
</dbReference>
<dbReference type="Proteomes" id="UP000615593">
    <property type="component" value="Unassembled WGS sequence"/>
</dbReference>
<keyword evidence="3 8" id="KW-0520">NAD</keyword>
<comment type="catalytic activity">
    <reaction evidence="8">
        <text>a ubiquinone + n Na(+)(in) + NADH + H(+) = a ubiquinol + n Na(+)(out) + NAD(+)</text>
        <dbReference type="Rhea" id="RHEA:47748"/>
        <dbReference type="Rhea" id="RHEA-COMP:9565"/>
        <dbReference type="Rhea" id="RHEA-COMP:9566"/>
        <dbReference type="ChEBI" id="CHEBI:15378"/>
        <dbReference type="ChEBI" id="CHEBI:16389"/>
        <dbReference type="ChEBI" id="CHEBI:17976"/>
        <dbReference type="ChEBI" id="CHEBI:29101"/>
        <dbReference type="ChEBI" id="CHEBI:57540"/>
        <dbReference type="ChEBI" id="CHEBI:57945"/>
        <dbReference type="EC" id="7.2.1.1"/>
    </reaction>
</comment>
<dbReference type="InterPro" id="IPR056148">
    <property type="entry name" value="NQRA_2nd"/>
</dbReference>
<evidence type="ECO:0000259" key="10">
    <source>
        <dbReference type="Pfam" id="PF11973"/>
    </source>
</evidence>
<evidence type="ECO:0000313" key="12">
    <source>
        <dbReference type="EMBL" id="GGZ47014.1"/>
    </source>
</evidence>
<evidence type="ECO:0000256" key="1">
    <source>
        <dbReference type="ARBA" id="ARBA00022448"/>
    </source>
</evidence>
<evidence type="ECO:0000259" key="9">
    <source>
        <dbReference type="Pfam" id="PF05896"/>
    </source>
</evidence>
<dbReference type="InterPro" id="IPR056147">
    <property type="entry name" value="NQRA_N"/>
</dbReference>
<dbReference type="Pfam" id="PF05896">
    <property type="entry name" value="NQRA_N"/>
    <property type="match status" value="1"/>
</dbReference>
<evidence type="ECO:0000256" key="5">
    <source>
        <dbReference type="ARBA" id="ARBA00023065"/>
    </source>
</evidence>
<keyword evidence="1 8" id="KW-0813">Transport</keyword>
<feature type="domain" description="NqrA second alpha/beta" evidence="11">
    <location>
        <begin position="115"/>
        <end position="257"/>
    </location>
</feature>
<organism evidence="12 13">
    <name type="scientific">Mesonia mobilis</name>
    <dbReference type="NCBI Taxonomy" id="369791"/>
    <lineage>
        <taxon>Bacteria</taxon>
        <taxon>Pseudomonadati</taxon>
        <taxon>Bacteroidota</taxon>
        <taxon>Flavobacteriia</taxon>
        <taxon>Flavobacteriales</taxon>
        <taxon>Flavobacteriaceae</taxon>
        <taxon>Mesonia</taxon>
    </lineage>
</organism>
<comment type="subunit">
    <text evidence="8">Composed of six subunits; NqrA, NqrB, NqrC, NqrD, NqrE and NqrF.</text>
</comment>
<dbReference type="NCBIfam" id="NF003761">
    <property type="entry name" value="PRK05352.1-4"/>
    <property type="match status" value="1"/>
</dbReference>
<dbReference type="NCBIfam" id="TIGR01936">
    <property type="entry name" value="nqrA"/>
    <property type="match status" value="1"/>
</dbReference>
<feature type="domain" description="Na(+)-translocating NADH-quinone reductase subunit A C-terminal" evidence="10">
    <location>
        <begin position="262"/>
        <end position="309"/>
    </location>
</feature>
<dbReference type="InterPro" id="IPR008703">
    <property type="entry name" value="NqrA"/>
</dbReference>
<protein>
    <recommendedName>
        <fullName evidence="8">Na(+)-translocating NADH-quinone reductase subunit A</fullName>
        <shortName evidence="8">Na(+)-NQR subunit A</shortName>
        <shortName evidence="8">Na(+)-translocating NQR subunit A</shortName>
        <ecNumber evidence="8">7.2.1.1</ecNumber>
    </recommendedName>
    <alternativeName>
        <fullName evidence="8">NQR complex subunit A</fullName>
    </alternativeName>
    <alternativeName>
        <fullName evidence="8">NQR-1 subunit A</fullName>
    </alternativeName>
</protein>
<keyword evidence="13" id="KW-1185">Reference proteome</keyword>
<dbReference type="InterPro" id="IPR022615">
    <property type="entry name" value="NqrA_C_domain"/>
</dbReference>
<reference evidence="13" key="1">
    <citation type="journal article" date="2019" name="Int. J. Syst. Evol. Microbiol.">
        <title>The Global Catalogue of Microorganisms (GCM) 10K type strain sequencing project: providing services to taxonomists for standard genome sequencing and annotation.</title>
        <authorList>
            <consortium name="The Broad Institute Genomics Platform"/>
            <consortium name="The Broad Institute Genome Sequencing Center for Infectious Disease"/>
            <person name="Wu L."/>
            <person name="Ma J."/>
        </authorList>
    </citation>
    <scope>NUCLEOTIDE SEQUENCE [LARGE SCALE GENOMIC DNA]</scope>
    <source>
        <strain evidence="13">KCTC 12708</strain>
    </source>
</reference>